<dbReference type="Proteomes" id="UP000267342">
    <property type="component" value="Chromosome"/>
</dbReference>
<evidence type="ECO:0000256" key="5">
    <source>
        <dbReference type="ARBA" id="ARBA00022692"/>
    </source>
</evidence>
<keyword evidence="11" id="KW-1185">Reference proteome</keyword>
<dbReference type="OrthoDB" id="9814303at2"/>
<dbReference type="Pfam" id="PF07690">
    <property type="entry name" value="MFS_1"/>
    <property type="match status" value="1"/>
</dbReference>
<dbReference type="InterPro" id="IPR004812">
    <property type="entry name" value="Efflux_drug-R_Bcr/CmlA"/>
</dbReference>
<feature type="transmembrane region" description="Helical" evidence="8">
    <location>
        <begin position="338"/>
        <end position="359"/>
    </location>
</feature>
<keyword evidence="6 8" id="KW-1133">Transmembrane helix</keyword>
<gene>
    <name evidence="10" type="ORF">ZBT109_0658</name>
</gene>
<name>A0A348HCT4_9GAMM</name>
<dbReference type="SUPFAM" id="SSF103473">
    <property type="entry name" value="MFS general substrate transporter"/>
    <property type="match status" value="1"/>
</dbReference>
<feature type="transmembrane region" description="Helical" evidence="8">
    <location>
        <begin position="44"/>
        <end position="62"/>
    </location>
</feature>
<dbReference type="PROSITE" id="PS50850">
    <property type="entry name" value="MFS"/>
    <property type="match status" value="1"/>
</dbReference>
<feature type="transmembrane region" description="Helical" evidence="8">
    <location>
        <begin position="371"/>
        <end position="395"/>
    </location>
</feature>
<organism evidence="10 11">
    <name type="scientific">Zymobacter palmae</name>
    <dbReference type="NCBI Taxonomy" id="33074"/>
    <lineage>
        <taxon>Bacteria</taxon>
        <taxon>Pseudomonadati</taxon>
        <taxon>Pseudomonadota</taxon>
        <taxon>Gammaproteobacteria</taxon>
        <taxon>Oceanospirillales</taxon>
        <taxon>Halomonadaceae</taxon>
        <taxon>Zymobacter group</taxon>
        <taxon>Zymobacter</taxon>
    </lineage>
</organism>
<dbReference type="InterPro" id="IPR011701">
    <property type="entry name" value="MFS"/>
</dbReference>
<dbReference type="CDD" id="cd17320">
    <property type="entry name" value="MFS_MdfA_MDR_like"/>
    <property type="match status" value="1"/>
</dbReference>
<dbReference type="NCBIfam" id="TIGR00710">
    <property type="entry name" value="efflux_Bcr_CflA"/>
    <property type="match status" value="1"/>
</dbReference>
<dbReference type="GO" id="GO:0005886">
    <property type="term" value="C:plasma membrane"/>
    <property type="evidence" value="ECO:0007669"/>
    <property type="project" value="UniProtKB-SubCell"/>
</dbReference>
<feature type="transmembrane region" description="Helical" evidence="8">
    <location>
        <begin position="401"/>
        <end position="421"/>
    </location>
</feature>
<comment type="similarity">
    <text evidence="2 8">Belongs to the major facilitator superfamily. Bcr/CmlA family.</text>
</comment>
<dbReference type="InterPro" id="IPR036259">
    <property type="entry name" value="MFS_trans_sf"/>
</dbReference>
<feature type="transmembrane region" description="Helical" evidence="8">
    <location>
        <begin position="311"/>
        <end position="332"/>
    </location>
</feature>
<comment type="subcellular location">
    <subcellularLocation>
        <location evidence="8">Cell inner membrane</location>
        <topology evidence="8">Multi-pass membrane protein</topology>
    </subcellularLocation>
    <subcellularLocation>
        <location evidence="1">Cell membrane</location>
        <topology evidence="1">Multi-pass membrane protein</topology>
    </subcellularLocation>
</comment>
<evidence type="ECO:0000256" key="4">
    <source>
        <dbReference type="ARBA" id="ARBA00022475"/>
    </source>
</evidence>
<dbReference type="AlphaFoldDB" id="A0A348HCT4"/>
<dbReference type="GO" id="GO:1990961">
    <property type="term" value="P:xenobiotic detoxification by transmembrane export across the plasma membrane"/>
    <property type="evidence" value="ECO:0007669"/>
    <property type="project" value="InterPro"/>
</dbReference>
<dbReference type="KEGG" id="zpl:ZBT109_0658"/>
<dbReference type="Gene3D" id="1.20.1720.10">
    <property type="entry name" value="Multidrug resistance protein D"/>
    <property type="match status" value="1"/>
</dbReference>
<proteinExistence type="inferred from homology"/>
<evidence type="ECO:0000256" key="2">
    <source>
        <dbReference type="ARBA" id="ARBA00006236"/>
    </source>
</evidence>
<dbReference type="STRING" id="1123510.GCA_000620025_01974"/>
<feature type="transmembrane region" description="Helical" evidence="8">
    <location>
        <begin position="74"/>
        <end position="95"/>
    </location>
</feature>
<evidence type="ECO:0000256" key="3">
    <source>
        <dbReference type="ARBA" id="ARBA00022448"/>
    </source>
</evidence>
<evidence type="ECO:0000313" key="10">
    <source>
        <dbReference type="EMBL" id="BBG29436.1"/>
    </source>
</evidence>
<feature type="domain" description="Major facilitator superfamily (MFS) profile" evidence="9">
    <location>
        <begin position="41"/>
        <end position="426"/>
    </location>
</feature>
<dbReference type="GO" id="GO:0042910">
    <property type="term" value="F:xenobiotic transmembrane transporter activity"/>
    <property type="evidence" value="ECO:0007669"/>
    <property type="project" value="InterPro"/>
</dbReference>
<evidence type="ECO:0000256" key="6">
    <source>
        <dbReference type="ARBA" id="ARBA00022989"/>
    </source>
</evidence>
<feature type="transmembrane region" description="Helical" evidence="8">
    <location>
        <begin position="136"/>
        <end position="153"/>
    </location>
</feature>
<dbReference type="InterPro" id="IPR020846">
    <property type="entry name" value="MFS_dom"/>
</dbReference>
<dbReference type="PANTHER" id="PTHR23502:SF132">
    <property type="entry name" value="POLYAMINE TRANSPORTER 2-RELATED"/>
    <property type="match status" value="1"/>
</dbReference>
<protein>
    <recommendedName>
        <fullName evidence="8">Bcr/CflA family efflux transporter</fullName>
    </recommendedName>
</protein>
<sequence length="449" mass="48123">MSERPWHRPLAVSNAPTDCLDILMMRKKGGAVLKRFAPRRLARLLALMMALTPLATDAYLPAIPDIARYLGTEASAAANSMSLYLLGFACGQVIFGPISDRIGRRPVAIGGIIVFFLSSLALAFSSSLMMFCSLRFVEALGGGACSVNAAAVVRDRFSGRESARMMSTMTMILLLAPLGAPSLGALLNNYAGGWQAIFLFLAIYALVALTLVSRKLPETAVLSGHAEGLATIARRYGRVLGHRAALGYIIAVACSYAGIFSFLSASSYLCINYYKVPEWIYGLMFTGNIILVLGANRLNLSLLKHHSPHDILKVGMMLQLGFGVMALLTVALRLDAAWTLMPLVIIFSSMNGLITANAISSMLDYFPSMSATATAALGCIQFSSGGIGSFIVNAFGDYGPWPLVIMLTSVGVISNVMFRLLSEAHARTTSREGLAEKPHAELEDSSLRT</sequence>
<evidence type="ECO:0000256" key="8">
    <source>
        <dbReference type="RuleBase" id="RU365088"/>
    </source>
</evidence>
<keyword evidence="8" id="KW-0997">Cell inner membrane</keyword>
<dbReference type="PANTHER" id="PTHR23502">
    <property type="entry name" value="MAJOR FACILITATOR SUPERFAMILY"/>
    <property type="match status" value="1"/>
</dbReference>
<feature type="transmembrane region" description="Helical" evidence="8">
    <location>
        <begin position="244"/>
        <end position="267"/>
    </location>
</feature>
<keyword evidence="7 8" id="KW-0472">Membrane</keyword>
<evidence type="ECO:0000256" key="1">
    <source>
        <dbReference type="ARBA" id="ARBA00004651"/>
    </source>
</evidence>
<feature type="transmembrane region" description="Helical" evidence="8">
    <location>
        <begin position="279"/>
        <end position="299"/>
    </location>
</feature>
<dbReference type="EMBL" id="AP018933">
    <property type="protein sequence ID" value="BBG29436.1"/>
    <property type="molecule type" value="Genomic_DNA"/>
</dbReference>
<feature type="transmembrane region" description="Helical" evidence="8">
    <location>
        <begin position="165"/>
        <end position="187"/>
    </location>
</feature>
<keyword evidence="5 8" id="KW-0812">Transmembrane</keyword>
<evidence type="ECO:0000313" key="11">
    <source>
        <dbReference type="Proteomes" id="UP000267342"/>
    </source>
</evidence>
<evidence type="ECO:0000256" key="7">
    <source>
        <dbReference type="ARBA" id="ARBA00023136"/>
    </source>
</evidence>
<feature type="transmembrane region" description="Helical" evidence="8">
    <location>
        <begin position="193"/>
        <end position="212"/>
    </location>
</feature>
<reference evidence="10 11" key="1">
    <citation type="submission" date="2018-09" db="EMBL/GenBank/DDBJ databases">
        <title>Zymobacter palmae IAM14233 (=T109) whole genome analysis.</title>
        <authorList>
            <person name="Yanase H."/>
        </authorList>
    </citation>
    <scope>NUCLEOTIDE SEQUENCE [LARGE SCALE GENOMIC DNA]</scope>
    <source>
        <strain evidence="10 11">IAM14233</strain>
    </source>
</reference>
<evidence type="ECO:0000259" key="9">
    <source>
        <dbReference type="PROSITE" id="PS50850"/>
    </source>
</evidence>
<feature type="transmembrane region" description="Helical" evidence="8">
    <location>
        <begin position="107"/>
        <end position="130"/>
    </location>
</feature>
<keyword evidence="4" id="KW-1003">Cell membrane</keyword>
<accession>A0A348HCT4</accession>
<dbReference type="GO" id="GO:0015385">
    <property type="term" value="F:sodium:proton antiporter activity"/>
    <property type="evidence" value="ECO:0007669"/>
    <property type="project" value="TreeGrafter"/>
</dbReference>
<keyword evidence="3 8" id="KW-0813">Transport</keyword>